<dbReference type="RefSeq" id="WP_093654806.1">
    <property type="nucleotide sequence ID" value="NZ_FOET01000001.1"/>
</dbReference>
<protein>
    <submittedName>
        <fullName evidence="2">Helix-turn-helix domain-containing protein</fullName>
    </submittedName>
</protein>
<dbReference type="CDD" id="cd00093">
    <property type="entry name" value="HTH_XRE"/>
    <property type="match status" value="1"/>
</dbReference>
<dbReference type="InterPro" id="IPR001387">
    <property type="entry name" value="Cro/C1-type_HTH"/>
</dbReference>
<evidence type="ECO:0000313" key="3">
    <source>
        <dbReference type="Proteomes" id="UP000199055"/>
    </source>
</evidence>
<evidence type="ECO:0000259" key="1">
    <source>
        <dbReference type="PROSITE" id="PS50943"/>
    </source>
</evidence>
<dbReference type="InterPro" id="IPR011990">
    <property type="entry name" value="TPR-like_helical_dom_sf"/>
</dbReference>
<sequence>MPASDDEHIGNRIAAQRKRAGLTQQGLAQRIPYSYSLLRHVESGHKSASPQFVAAVARALRTDVATLTGQPAHSPRPDRVDGLVRPIREALDLYDLPTDSCGPVLPAPELVAAADALCRDVRGARLYQAAAGLPGLLADLTVSCREHPSTELWRALASAYRSAHDVTTKLGSYDLAVVALDRMGWAAEHAGDPLLGAIRQYKRALSYRSRDAEHRIGLRMVAVGHDLLRQAGESTESLAVAGQLHLGAAVIAARAGDAAAVESHLARAGEIARRTGEVGAVHWLSFGPANVGTHEVFARLELCQYDAALSAARAVRPPRGWAASRRAALLVDRARAEMETGRIEAALASLAQARTLAPQQTRFHPRVRETVRGLLNLRRRSPDALTRMAAWVGV</sequence>
<name>A0A1H8ZEF6_9ACTN</name>
<dbReference type="Gene3D" id="1.10.260.40">
    <property type="entry name" value="lambda repressor-like DNA-binding domains"/>
    <property type="match status" value="1"/>
</dbReference>
<dbReference type="SMART" id="SM00530">
    <property type="entry name" value="HTH_XRE"/>
    <property type="match status" value="1"/>
</dbReference>
<dbReference type="GO" id="GO:0003677">
    <property type="term" value="F:DNA binding"/>
    <property type="evidence" value="ECO:0007669"/>
    <property type="project" value="InterPro"/>
</dbReference>
<dbReference type="Proteomes" id="UP000199055">
    <property type="component" value="Unassembled WGS sequence"/>
</dbReference>
<evidence type="ECO:0000313" key="2">
    <source>
        <dbReference type="EMBL" id="SEP62725.1"/>
    </source>
</evidence>
<accession>A0A1H8ZEF6</accession>
<dbReference type="SUPFAM" id="SSF48452">
    <property type="entry name" value="TPR-like"/>
    <property type="match status" value="1"/>
</dbReference>
<feature type="domain" description="HTH cro/C1-type" evidence="1">
    <location>
        <begin position="13"/>
        <end position="67"/>
    </location>
</feature>
<keyword evidence="3" id="KW-1185">Reference proteome</keyword>
<dbReference type="Pfam" id="PF13560">
    <property type="entry name" value="HTH_31"/>
    <property type="match status" value="1"/>
</dbReference>
<dbReference type="EMBL" id="FOET01000001">
    <property type="protein sequence ID" value="SEP62725.1"/>
    <property type="molecule type" value="Genomic_DNA"/>
</dbReference>
<dbReference type="Gene3D" id="1.25.40.10">
    <property type="entry name" value="Tetratricopeptide repeat domain"/>
    <property type="match status" value="1"/>
</dbReference>
<proteinExistence type="predicted"/>
<reference evidence="2 3" key="1">
    <citation type="submission" date="2016-10" db="EMBL/GenBank/DDBJ databases">
        <authorList>
            <person name="de Groot N.N."/>
        </authorList>
    </citation>
    <scope>NUCLEOTIDE SEQUENCE [LARGE SCALE GENOMIC DNA]</scope>
    <source>
        <strain evidence="2 3">CGMCC 4.3519</strain>
    </source>
</reference>
<dbReference type="PROSITE" id="PS50943">
    <property type="entry name" value="HTH_CROC1"/>
    <property type="match status" value="1"/>
</dbReference>
<dbReference type="SUPFAM" id="SSF47413">
    <property type="entry name" value="lambda repressor-like DNA-binding domains"/>
    <property type="match status" value="1"/>
</dbReference>
<organism evidence="2 3">
    <name type="scientific">Streptomyces radiopugnans</name>
    <dbReference type="NCBI Taxonomy" id="403935"/>
    <lineage>
        <taxon>Bacteria</taxon>
        <taxon>Bacillati</taxon>
        <taxon>Actinomycetota</taxon>
        <taxon>Actinomycetes</taxon>
        <taxon>Kitasatosporales</taxon>
        <taxon>Streptomycetaceae</taxon>
        <taxon>Streptomyces</taxon>
    </lineage>
</organism>
<dbReference type="InterPro" id="IPR010982">
    <property type="entry name" value="Lambda_DNA-bd_dom_sf"/>
</dbReference>
<dbReference type="STRING" id="403935.SAMN05216481_101485"/>
<gene>
    <name evidence="2" type="ORF">SAMN05216481_101485</name>
</gene>
<dbReference type="AlphaFoldDB" id="A0A1H8ZEF6"/>